<name>A0A542DSU1_9ACTN</name>
<dbReference type="RefSeq" id="WP_141860265.1">
    <property type="nucleotide sequence ID" value="NZ_BAAAKA010000009.1"/>
</dbReference>
<dbReference type="EMBL" id="VFMM01000003">
    <property type="protein sequence ID" value="TQJ06172.1"/>
    <property type="molecule type" value="Genomic_DNA"/>
</dbReference>
<dbReference type="Gene3D" id="3.10.450.50">
    <property type="match status" value="1"/>
</dbReference>
<dbReference type="SUPFAM" id="SSF54427">
    <property type="entry name" value="NTF2-like"/>
    <property type="match status" value="1"/>
</dbReference>
<gene>
    <name evidence="1" type="ORF">FB475_5825</name>
</gene>
<evidence type="ECO:0000313" key="1">
    <source>
        <dbReference type="EMBL" id="TQJ06172.1"/>
    </source>
</evidence>
<organism evidence="1 2">
    <name type="scientific">Kribbella jejuensis</name>
    <dbReference type="NCBI Taxonomy" id="236068"/>
    <lineage>
        <taxon>Bacteria</taxon>
        <taxon>Bacillati</taxon>
        <taxon>Actinomycetota</taxon>
        <taxon>Actinomycetes</taxon>
        <taxon>Propionibacteriales</taxon>
        <taxon>Kribbellaceae</taxon>
        <taxon>Kribbella</taxon>
    </lineage>
</organism>
<sequence>MSKAEIDRLTAEFFGAFDNRDGKVADVDRIRRVMLPEGVIVCTAPQYAVYSVENFIEPRRALLSDGRLTEFSEWEVSERTQVDGDLAVRFSEYAKSGVREGRPFEGTGAKTLQFVRSPEGWRISAVAWYDHP</sequence>
<accession>A0A542DSU1</accession>
<dbReference type="InterPro" id="IPR032710">
    <property type="entry name" value="NTF2-like_dom_sf"/>
</dbReference>
<evidence type="ECO:0000313" key="2">
    <source>
        <dbReference type="Proteomes" id="UP000316298"/>
    </source>
</evidence>
<reference evidence="1 2" key="1">
    <citation type="submission" date="2019-06" db="EMBL/GenBank/DDBJ databases">
        <title>Sequencing the genomes of 1000 actinobacteria strains.</title>
        <authorList>
            <person name="Klenk H.-P."/>
        </authorList>
    </citation>
    <scope>NUCLEOTIDE SEQUENCE [LARGE SCALE GENOMIC DNA]</scope>
    <source>
        <strain evidence="1 2">DSM 17305</strain>
    </source>
</reference>
<protein>
    <submittedName>
        <fullName evidence="1">Uncharacterized protein DUF4440</fullName>
    </submittedName>
</protein>
<proteinExistence type="predicted"/>
<dbReference type="AlphaFoldDB" id="A0A542DSU1"/>
<dbReference type="OrthoDB" id="8957634at2"/>
<keyword evidence="2" id="KW-1185">Reference proteome</keyword>
<comment type="caution">
    <text evidence="1">The sequence shown here is derived from an EMBL/GenBank/DDBJ whole genome shotgun (WGS) entry which is preliminary data.</text>
</comment>
<dbReference type="Proteomes" id="UP000316298">
    <property type="component" value="Unassembled WGS sequence"/>
</dbReference>